<keyword evidence="2" id="KW-1185">Reference proteome</keyword>
<dbReference type="AlphaFoldDB" id="A0A177P5J0"/>
<sequence>MPIAMLTISDWGSAQERDKMIESPTWPEIESAIRALNNENLNDLYLHPEKNNTETYLCIGGGAGRYVLTGSIKNQSFPTLIDPKRSTMPSTQLVVGGQLGDYPSNWVMDLCTTLQTAKAFYDAGGFNCGVNWQTA</sequence>
<dbReference type="Proteomes" id="UP000077628">
    <property type="component" value="Unassembled WGS sequence"/>
</dbReference>
<reference evidence="2" key="1">
    <citation type="submission" date="2016-03" db="EMBL/GenBank/DDBJ databases">
        <authorList>
            <person name="Heylen K."/>
            <person name="De Vos P."/>
            <person name="Vekeman B."/>
        </authorList>
    </citation>
    <scope>NUCLEOTIDE SEQUENCE [LARGE SCALE GENOMIC DNA]</scope>
    <source>
        <strain evidence="2">R-45383</strain>
    </source>
</reference>
<comment type="caution">
    <text evidence="1">The sequence shown here is derived from an EMBL/GenBank/DDBJ whole genome shotgun (WGS) entry which is preliminary data.</text>
</comment>
<evidence type="ECO:0000313" key="1">
    <source>
        <dbReference type="EMBL" id="OAI25164.1"/>
    </source>
</evidence>
<proteinExistence type="predicted"/>
<evidence type="ECO:0000313" key="2">
    <source>
        <dbReference type="Proteomes" id="UP000077628"/>
    </source>
</evidence>
<protein>
    <submittedName>
        <fullName evidence="1">Uncharacterized protein</fullName>
    </submittedName>
</protein>
<organism evidence="1 2">
    <name type="scientific">Methylomonas koyamae</name>
    <dbReference type="NCBI Taxonomy" id="702114"/>
    <lineage>
        <taxon>Bacteria</taxon>
        <taxon>Pseudomonadati</taxon>
        <taxon>Pseudomonadota</taxon>
        <taxon>Gammaproteobacteria</taxon>
        <taxon>Methylococcales</taxon>
        <taxon>Methylococcaceae</taxon>
        <taxon>Methylomonas</taxon>
    </lineage>
</organism>
<gene>
    <name evidence="1" type="ORF">A1355_19855</name>
</gene>
<dbReference type="EMBL" id="LUUK01000040">
    <property type="protein sequence ID" value="OAI25164.1"/>
    <property type="molecule type" value="Genomic_DNA"/>
</dbReference>
<accession>A0A177P5J0</accession>
<name>A0A177P5J0_9GAMM</name>